<organism evidence="1 2">
    <name type="scientific">Seminavis robusta</name>
    <dbReference type="NCBI Taxonomy" id="568900"/>
    <lineage>
        <taxon>Eukaryota</taxon>
        <taxon>Sar</taxon>
        <taxon>Stramenopiles</taxon>
        <taxon>Ochrophyta</taxon>
        <taxon>Bacillariophyta</taxon>
        <taxon>Bacillariophyceae</taxon>
        <taxon>Bacillariophycidae</taxon>
        <taxon>Naviculales</taxon>
        <taxon>Naviculaceae</taxon>
        <taxon>Seminavis</taxon>
    </lineage>
</organism>
<proteinExistence type="predicted"/>
<comment type="caution">
    <text evidence="1">The sequence shown here is derived from an EMBL/GenBank/DDBJ whole genome shotgun (WGS) entry which is preliminary data.</text>
</comment>
<evidence type="ECO:0000313" key="2">
    <source>
        <dbReference type="Proteomes" id="UP001153069"/>
    </source>
</evidence>
<gene>
    <name evidence="1" type="ORF">SEMRO_153_G069620.1</name>
</gene>
<dbReference type="EMBL" id="CAICTM010000152">
    <property type="protein sequence ID" value="CAB9502993.1"/>
    <property type="molecule type" value="Genomic_DNA"/>
</dbReference>
<dbReference type="Proteomes" id="UP001153069">
    <property type="component" value="Unassembled WGS sequence"/>
</dbReference>
<accession>A0A9N8HAL5</accession>
<name>A0A9N8HAL5_9STRA</name>
<dbReference type="OrthoDB" id="52822at2759"/>
<reference evidence="1" key="1">
    <citation type="submission" date="2020-06" db="EMBL/GenBank/DDBJ databases">
        <authorList>
            <consortium name="Plant Systems Biology data submission"/>
        </authorList>
    </citation>
    <scope>NUCLEOTIDE SEQUENCE</scope>
    <source>
        <strain evidence="1">D6</strain>
    </source>
</reference>
<dbReference type="AlphaFoldDB" id="A0A9N8HAL5"/>
<sequence length="207" mass="23363">MVDAGSAKSTDKSHLTAPFTTLIVWPVMDMLKLGMDCIIVLKVASIVSRKLRRWISLFPPLVPCVAVIDEDSSFRTKELMWQAFRKAYPNRPFCLLVPNREIYGTVDLPGTFAQDNRTTFHYNVIRDDGDSALAQDWASFCGLNEYTAGNVDRVALFIDSTGSLKESQVSASRDKFIAQLNVSGIQVSRVYNKQENWIRPFMQSFVP</sequence>
<keyword evidence="2" id="KW-1185">Reference proteome</keyword>
<protein>
    <submittedName>
        <fullName evidence="1">Chromosome</fullName>
    </submittedName>
</protein>
<evidence type="ECO:0000313" key="1">
    <source>
        <dbReference type="EMBL" id="CAB9502993.1"/>
    </source>
</evidence>